<dbReference type="Gene3D" id="3.20.20.80">
    <property type="entry name" value="Glycosidases"/>
    <property type="match status" value="1"/>
</dbReference>
<evidence type="ECO:0000256" key="1">
    <source>
        <dbReference type="SAM" id="MobiDB-lite"/>
    </source>
</evidence>
<dbReference type="PROSITE" id="PS51257">
    <property type="entry name" value="PROKAR_LIPOPROTEIN"/>
    <property type="match status" value="1"/>
</dbReference>
<keyword evidence="4" id="KW-0378">Hydrolase</keyword>
<evidence type="ECO:0000259" key="3">
    <source>
        <dbReference type="Pfam" id="PF13200"/>
    </source>
</evidence>
<accession>A0ABS7C0B1</accession>
<evidence type="ECO:0000313" key="5">
    <source>
        <dbReference type="Proteomes" id="UP001519887"/>
    </source>
</evidence>
<organism evidence="4 5">
    <name type="scientific">Paenibacillus sepulcri</name>
    <dbReference type="NCBI Taxonomy" id="359917"/>
    <lineage>
        <taxon>Bacteria</taxon>
        <taxon>Bacillati</taxon>
        <taxon>Bacillota</taxon>
        <taxon>Bacilli</taxon>
        <taxon>Bacillales</taxon>
        <taxon>Paenibacillaceae</taxon>
        <taxon>Paenibacillus</taxon>
    </lineage>
</organism>
<dbReference type="GO" id="GO:0016787">
    <property type="term" value="F:hydrolase activity"/>
    <property type="evidence" value="ECO:0007669"/>
    <property type="project" value="UniProtKB-KW"/>
</dbReference>
<feature type="signal peptide" evidence="2">
    <location>
        <begin position="1"/>
        <end position="26"/>
    </location>
</feature>
<dbReference type="Pfam" id="PF13200">
    <property type="entry name" value="DUF4015"/>
    <property type="match status" value="1"/>
</dbReference>
<dbReference type="RefSeq" id="WP_210046889.1">
    <property type="nucleotide sequence ID" value="NZ_JBHLVU010000020.1"/>
</dbReference>
<dbReference type="EMBL" id="JAHZIK010000183">
    <property type="protein sequence ID" value="MBW7454308.1"/>
    <property type="molecule type" value="Genomic_DNA"/>
</dbReference>
<dbReference type="InterPro" id="IPR052177">
    <property type="entry name" value="Divisome_Glycosyl_Hydrolase"/>
</dbReference>
<feature type="region of interest" description="Disordered" evidence="1">
    <location>
        <begin position="29"/>
        <end position="78"/>
    </location>
</feature>
<dbReference type="SUPFAM" id="SSF51445">
    <property type="entry name" value="(Trans)glycosidases"/>
    <property type="match status" value="1"/>
</dbReference>
<reference evidence="4 5" key="1">
    <citation type="submission" date="2021-07" db="EMBL/GenBank/DDBJ databases">
        <title>Paenibacillus radiodurans sp. nov., isolated from the southeastern edge of Tengger Desert.</title>
        <authorList>
            <person name="Zhang G."/>
        </authorList>
    </citation>
    <scope>NUCLEOTIDE SEQUENCE [LARGE SCALE GENOMIC DNA]</scope>
    <source>
        <strain evidence="4 5">CCM 7311</strain>
    </source>
</reference>
<feature type="domain" description="DUF4015" evidence="3">
    <location>
        <begin position="90"/>
        <end position="411"/>
    </location>
</feature>
<feature type="compositionally biased region" description="Polar residues" evidence="1">
    <location>
        <begin position="29"/>
        <end position="60"/>
    </location>
</feature>
<dbReference type="PANTHER" id="PTHR43405">
    <property type="entry name" value="GLYCOSYL HYDROLASE DIGH"/>
    <property type="match status" value="1"/>
</dbReference>
<feature type="chain" id="PRO_5046504384" evidence="2">
    <location>
        <begin position="27"/>
        <end position="415"/>
    </location>
</feature>
<protein>
    <submittedName>
        <fullName evidence="4">Glycoside hydrolase</fullName>
    </submittedName>
</protein>
<sequence>MTIWIKRCLVLVLSGLMISGCTGCSANHRSGKSSAEISEKNQAQQTMEQSSSRSLSTHFQSQRKEPASLPTVLNADHEEQIRKPSEPVRGIYVSGWVAGSRKHMDRLIHLIDTTNLNAMVIDVKNDYGELTYRSNIPEVRTMGAASHPAIKDIHALISRLKSRNIYCIGRIVVFNDPLYVRKKPELAFQKKNGGVWLDHQGKAWIDPYQPEPRSYNIAIAEEAASLGFDEIQFDYVRFPDNGAKVDTEVRYAGINGSSKAEVIQLFLQQAKDRLHSAGVRISADVFGLVTSSRDDMGIGQSWPAIASVVDVISPMTYPSHYSQGMYGINSPDLQPYKVIRKAMADAMRRNKALNATPKKQAAQIRPWLQGFTATWVHPHQRYGAHQINKQIQAANEQGVKEFLLWSSNCKYDYRS</sequence>
<keyword evidence="2" id="KW-0732">Signal</keyword>
<name>A0ABS7C0B1_9BACL</name>
<dbReference type="PANTHER" id="PTHR43405:SF1">
    <property type="entry name" value="GLYCOSYL HYDROLASE DIGH"/>
    <property type="match status" value="1"/>
</dbReference>
<dbReference type="Proteomes" id="UP001519887">
    <property type="component" value="Unassembled WGS sequence"/>
</dbReference>
<keyword evidence="5" id="KW-1185">Reference proteome</keyword>
<proteinExistence type="predicted"/>
<dbReference type="InterPro" id="IPR025275">
    <property type="entry name" value="DUF4015"/>
</dbReference>
<dbReference type="InterPro" id="IPR017853">
    <property type="entry name" value="GH"/>
</dbReference>
<comment type="caution">
    <text evidence="4">The sequence shown here is derived from an EMBL/GenBank/DDBJ whole genome shotgun (WGS) entry which is preliminary data.</text>
</comment>
<evidence type="ECO:0000313" key="4">
    <source>
        <dbReference type="EMBL" id="MBW7454308.1"/>
    </source>
</evidence>
<evidence type="ECO:0000256" key="2">
    <source>
        <dbReference type="SAM" id="SignalP"/>
    </source>
</evidence>
<gene>
    <name evidence="4" type="ORF">K0U00_09725</name>
</gene>